<gene>
    <name evidence="2" type="ORF">CFOL_v3_13370</name>
</gene>
<feature type="region of interest" description="Disordered" evidence="1">
    <location>
        <begin position="23"/>
        <end position="52"/>
    </location>
</feature>
<feature type="compositionally biased region" description="Low complexity" evidence="1">
    <location>
        <begin position="23"/>
        <end position="49"/>
    </location>
</feature>
<sequence length="127" mass="14166">MAKRKASRSFFNSVARRFSASITASYSSSSSSLYSFLRTNPNPSSENSPTPQQRVFNSLKVLMLSSITTDFSTARRAKREASRCAFKSAAWTRASSLAFSVHCRFTTRSFSTEVRHFSIFAFSMVSA</sequence>
<dbReference type="AlphaFoldDB" id="A0A1Q3BPR0"/>
<accession>A0A1Q3BPR0</accession>
<organism evidence="2 3">
    <name type="scientific">Cephalotus follicularis</name>
    <name type="common">Albany pitcher plant</name>
    <dbReference type="NCBI Taxonomy" id="3775"/>
    <lineage>
        <taxon>Eukaryota</taxon>
        <taxon>Viridiplantae</taxon>
        <taxon>Streptophyta</taxon>
        <taxon>Embryophyta</taxon>
        <taxon>Tracheophyta</taxon>
        <taxon>Spermatophyta</taxon>
        <taxon>Magnoliopsida</taxon>
        <taxon>eudicotyledons</taxon>
        <taxon>Gunneridae</taxon>
        <taxon>Pentapetalae</taxon>
        <taxon>rosids</taxon>
        <taxon>fabids</taxon>
        <taxon>Oxalidales</taxon>
        <taxon>Cephalotaceae</taxon>
        <taxon>Cephalotus</taxon>
    </lineage>
</organism>
<comment type="caution">
    <text evidence="2">The sequence shown here is derived from an EMBL/GenBank/DDBJ whole genome shotgun (WGS) entry which is preliminary data.</text>
</comment>
<evidence type="ECO:0000313" key="3">
    <source>
        <dbReference type="Proteomes" id="UP000187406"/>
    </source>
</evidence>
<protein>
    <submittedName>
        <fullName evidence="2">Uncharacterized protein</fullName>
    </submittedName>
</protein>
<evidence type="ECO:0000313" key="2">
    <source>
        <dbReference type="EMBL" id="GAV69869.1"/>
    </source>
</evidence>
<proteinExistence type="predicted"/>
<keyword evidence="3" id="KW-1185">Reference proteome</keyword>
<evidence type="ECO:0000256" key="1">
    <source>
        <dbReference type="SAM" id="MobiDB-lite"/>
    </source>
</evidence>
<reference evidence="3" key="1">
    <citation type="submission" date="2016-04" db="EMBL/GenBank/DDBJ databases">
        <title>Cephalotus genome sequencing.</title>
        <authorList>
            <person name="Fukushima K."/>
            <person name="Hasebe M."/>
            <person name="Fang X."/>
        </authorList>
    </citation>
    <scope>NUCLEOTIDE SEQUENCE [LARGE SCALE GENOMIC DNA]</scope>
    <source>
        <strain evidence="3">cv. St1</strain>
    </source>
</reference>
<name>A0A1Q3BPR0_CEPFO</name>
<dbReference type="EMBL" id="BDDD01000758">
    <property type="protein sequence ID" value="GAV69869.1"/>
    <property type="molecule type" value="Genomic_DNA"/>
</dbReference>
<dbReference type="Proteomes" id="UP000187406">
    <property type="component" value="Unassembled WGS sequence"/>
</dbReference>
<dbReference type="InParanoid" id="A0A1Q3BPR0"/>